<dbReference type="OrthoDB" id="8943024at2"/>
<reference evidence="3" key="1">
    <citation type="submission" date="2015-06" db="EMBL/GenBank/DDBJ databases">
        <authorList>
            <person name="Lim Y.L."/>
            <person name="Ee R."/>
            <person name="Yong D."/>
            <person name="How K.Y."/>
            <person name="Yin W.F."/>
            <person name="Chan K.G."/>
        </authorList>
    </citation>
    <scope>NUCLEOTIDE SEQUENCE [LARGE SCALE GENOMIC DNA]</scope>
    <source>
        <strain evidence="3">DSM 25325</strain>
    </source>
</reference>
<proteinExistence type="predicted"/>
<dbReference type="PATRIC" id="fig|445709.3.peg.2101"/>
<organism evidence="2 3">
    <name type="scientific">Pandoraea thiooxydans</name>
    <dbReference type="NCBI Taxonomy" id="445709"/>
    <lineage>
        <taxon>Bacteria</taxon>
        <taxon>Pseudomonadati</taxon>
        <taxon>Pseudomonadota</taxon>
        <taxon>Betaproteobacteria</taxon>
        <taxon>Burkholderiales</taxon>
        <taxon>Burkholderiaceae</taxon>
        <taxon>Pandoraea</taxon>
    </lineage>
</organism>
<evidence type="ECO:0000313" key="3">
    <source>
        <dbReference type="Proteomes" id="UP000036700"/>
    </source>
</evidence>
<keyword evidence="3" id="KW-1185">Reference proteome</keyword>
<dbReference type="PROSITE" id="PS51257">
    <property type="entry name" value="PROKAR_LIPOPROTEIN"/>
    <property type="match status" value="1"/>
</dbReference>
<feature type="signal peptide" evidence="1">
    <location>
        <begin position="1"/>
        <end position="25"/>
    </location>
</feature>
<accession>A0A0G3EN35</accession>
<name>A0A0G3EN35_9BURK</name>
<keyword evidence="1" id="KW-0732">Signal</keyword>
<dbReference type="EMBL" id="CP011568">
    <property type="protein sequence ID" value="AKJ68468.1"/>
    <property type="molecule type" value="Genomic_DNA"/>
</dbReference>
<gene>
    <name evidence="2" type="ORF">ABW99_09820</name>
</gene>
<dbReference type="RefSeq" id="WP_047214307.1">
    <property type="nucleotide sequence ID" value="NZ_CP011568.3"/>
</dbReference>
<sequence length="136" mass="14112">MTSTFARLTLGTALLCVLGTSACQARQAFATAALERAGAEPIDDITLAAARGTQLHANTILLAQNVAMSSVKLWDEILPPVPAPKPQDQAASPANFQSTSLTVASGNSLRVSVGSPAAPMLLRVNFSSRLTNLPAR</sequence>
<protein>
    <submittedName>
        <fullName evidence="2">Uncharacterized protein</fullName>
    </submittedName>
</protein>
<dbReference type="AlphaFoldDB" id="A0A0G3EN35"/>
<dbReference type="Proteomes" id="UP000036700">
    <property type="component" value="Chromosome"/>
</dbReference>
<feature type="chain" id="PRO_5002553272" evidence="1">
    <location>
        <begin position="26"/>
        <end position="136"/>
    </location>
</feature>
<evidence type="ECO:0000256" key="1">
    <source>
        <dbReference type="SAM" id="SignalP"/>
    </source>
</evidence>
<evidence type="ECO:0000313" key="2">
    <source>
        <dbReference type="EMBL" id="AKJ68468.1"/>
    </source>
</evidence>
<dbReference type="KEGG" id="ptx:ABW99_09820"/>